<protein>
    <submittedName>
        <fullName evidence="2">AAA family ATPase</fullName>
    </submittedName>
</protein>
<dbReference type="PIRSF" id="PIRSF009320">
    <property type="entry name" value="Nuc_binding_HP_1000"/>
    <property type="match status" value="1"/>
</dbReference>
<sequence>MTRVAIGNNKGGSGKSATTVNLADALAARGHRVLVVDLDPQANASRRLGWAWDPNNPTPTLVEAVQAGTEGVAAQVITSIGWDLPHASRIALAPSRFDLENRVSEAGVVGALGRLDRALDGVTDAYDYTLIDCPPSLGHLTQLALAAADVALATVEPERDGLEGAVRFRDFIDANKQHLANPELRLVGAIPCRVRAGLKSHDHHMDQIPRLFPDAVWEPAVPERTVIKDAADEGLPLAAMGSRATEVIALYAKLADRLTTEIPQ</sequence>
<dbReference type="InterPro" id="IPR025669">
    <property type="entry name" value="AAA_dom"/>
</dbReference>
<accession>A0A7W3Y435</accession>
<proteinExistence type="predicted"/>
<dbReference type="PANTHER" id="PTHR13696">
    <property type="entry name" value="P-LOOP CONTAINING NUCLEOSIDE TRIPHOSPHATE HYDROLASE"/>
    <property type="match status" value="1"/>
</dbReference>
<dbReference type="PANTHER" id="PTHR13696:SF52">
    <property type="entry name" value="PARA FAMILY PROTEIN CT_582"/>
    <property type="match status" value="1"/>
</dbReference>
<dbReference type="InterPro" id="IPR027417">
    <property type="entry name" value="P-loop_NTPase"/>
</dbReference>
<reference evidence="3" key="1">
    <citation type="submission" date="2019-10" db="EMBL/GenBank/DDBJ databases">
        <title>Streptomyces sp. nov., a novel actinobacterium isolated from alkaline environment.</title>
        <authorList>
            <person name="Golinska P."/>
        </authorList>
    </citation>
    <scope>NUCLEOTIDE SEQUENCE [LARGE SCALE GENOMIC DNA]</scope>
    <source>
        <strain evidence="3">DSM 42118</strain>
    </source>
</reference>
<dbReference type="Proteomes" id="UP000538929">
    <property type="component" value="Unassembled WGS sequence"/>
</dbReference>
<dbReference type="InterPro" id="IPR050678">
    <property type="entry name" value="DNA_Partitioning_ATPase"/>
</dbReference>
<gene>
    <name evidence="2" type="ORF">FNQ90_23555</name>
</gene>
<name>A0A7W3Y435_9ACTN</name>
<dbReference type="EMBL" id="VKHT01001293">
    <property type="protein sequence ID" value="MBB0247015.1"/>
    <property type="molecule type" value="Genomic_DNA"/>
</dbReference>
<dbReference type="CDD" id="cd02042">
    <property type="entry name" value="ParAB_family"/>
    <property type="match status" value="1"/>
</dbReference>
<dbReference type="RefSeq" id="WP_182608271.1">
    <property type="nucleotide sequence ID" value="NZ_VKHT01001293.1"/>
</dbReference>
<dbReference type="AlphaFoldDB" id="A0A7W3Y435"/>
<feature type="domain" description="AAA" evidence="1">
    <location>
        <begin position="2"/>
        <end position="184"/>
    </location>
</feature>
<organism evidence="2 3">
    <name type="scientific">Streptomyces alkaliphilus</name>
    <dbReference type="NCBI Taxonomy" id="1472722"/>
    <lineage>
        <taxon>Bacteria</taxon>
        <taxon>Bacillati</taxon>
        <taxon>Actinomycetota</taxon>
        <taxon>Actinomycetes</taxon>
        <taxon>Kitasatosporales</taxon>
        <taxon>Streptomycetaceae</taxon>
        <taxon>Streptomyces</taxon>
    </lineage>
</organism>
<dbReference type="Gene3D" id="3.40.50.300">
    <property type="entry name" value="P-loop containing nucleotide triphosphate hydrolases"/>
    <property type="match status" value="1"/>
</dbReference>
<keyword evidence="3" id="KW-1185">Reference proteome</keyword>
<evidence type="ECO:0000259" key="1">
    <source>
        <dbReference type="Pfam" id="PF13614"/>
    </source>
</evidence>
<dbReference type="SUPFAM" id="SSF52540">
    <property type="entry name" value="P-loop containing nucleoside triphosphate hydrolases"/>
    <property type="match status" value="1"/>
</dbReference>
<comment type="caution">
    <text evidence="2">The sequence shown here is derived from an EMBL/GenBank/DDBJ whole genome shotgun (WGS) entry which is preliminary data.</text>
</comment>
<evidence type="ECO:0000313" key="2">
    <source>
        <dbReference type="EMBL" id="MBB0247015.1"/>
    </source>
</evidence>
<evidence type="ECO:0000313" key="3">
    <source>
        <dbReference type="Proteomes" id="UP000538929"/>
    </source>
</evidence>
<dbReference type="Pfam" id="PF13614">
    <property type="entry name" value="AAA_31"/>
    <property type="match status" value="1"/>
</dbReference>